<organism evidence="1 2">
    <name type="scientific">Aspergillus cavernicola</name>
    <dbReference type="NCBI Taxonomy" id="176166"/>
    <lineage>
        <taxon>Eukaryota</taxon>
        <taxon>Fungi</taxon>
        <taxon>Dikarya</taxon>
        <taxon>Ascomycota</taxon>
        <taxon>Pezizomycotina</taxon>
        <taxon>Eurotiomycetes</taxon>
        <taxon>Eurotiomycetidae</taxon>
        <taxon>Eurotiales</taxon>
        <taxon>Aspergillaceae</taxon>
        <taxon>Aspergillus</taxon>
        <taxon>Aspergillus subgen. Nidulantes</taxon>
    </lineage>
</organism>
<dbReference type="EMBL" id="JBFXLS010000197">
    <property type="protein sequence ID" value="KAL2812134.1"/>
    <property type="molecule type" value="Genomic_DNA"/>
</dbReference>
<keyword evidence="2" id="KW-1185">Reference proteome</keyword>
<evidence type="ECO:0000313" key="2">
    <source>
        <dbReference type="Proteomes" id="UP001610335"/>
    </source>
</evidence>
<reference evidence="1 2" key="1">
    <citation type="submission" date="2024-07" db="EMBL/GenBank/DDBJ databases">
        <title>Section-level genome sequencing and comparative genomics of Aspergillus sections Usti and Cavernicolus.</title>
        <authorList>
            <consortium name="Lawrence Berkeley National Laboratory"/>
            <person name="Nybo J.L."/>
            <person name="Vesth T.C."/>
            <person name="Theobald S."/>
            <person name="Frisvad J.C."/>
            <person name="Larsen T.O."/>
            <person name="Kjaerboelling I."/>
            <person name="Rothschild-Mancinelli K."/>
            <person name="Lyhne E.K."/>
            <person name="Kogle M.E."/>
            <person name="Barry K."/>
            <person name="Clum A."/>
            <person name="Na H."/>
            <person name="Ledsgaard L."/>
            <person name="Lin J."/>
            <person name="Lipzen A."/>
            <person name="Kuo A."/>
            <person name="Riley R."/>
            <person name="Mondo S."/>
            <person name="LaButti K."/>
            <person name="Haridas S."/>
            <person name="Pangalinan J."/>
            <person name="Salamov A.A."/>
            <person name="Simmons B.A."/>
            <person name="Magnuson J.K."/>
            <person name="Chen J."/>
            <person name="Drula E."/>
            <person name="Henrissat B."/>
            <person name="Wiebenga A."/>
            <person name="Lubbers R.J."/>
            <person name="Gomes A.C."/>
            <person name="Makela M.R."/>
            <person name="Stajich J."/>
            <person name="Grigoriev I.V."/>
            <person name="Mortensen U.H."/>
            <person name="De vries R.P."/>
            <person name="Baker S.E."/>
            <person name="Andersen M.R."/>
        </authorList>
    </citation>
    <scope>NUCLEOTIDE SEQUENCE [LARGE SCALE GENOMIC DNA]</scope>
    <source>
        <strain evidence="1 2">CBS 600.67</strain>
    </source>
</reference>
<accession>A0ABR4H9I2</accession>
<dbReference type="Proteomes" id="UP001610335">
    <property type="component" value="Unassembled WGS sequence"/>
</dbReference>
<protein>
    <submittedName>
        <fullName evidence="1">Uncharacterized protein</fullName>
    </submittedName>
</protein>
<name>A0ABR4H9I2_9EURO</name>
<evidence type="ECO:0000313" key="1">
    <source>
        <dbReference type="EMBL" id="KAL2812134.1"/>
    </source>
</evidence>
<gene>
    <name evidence="1" type="ORF">BDW59DRAFT_155366</name>
</gene>
<proteinExistence type="predicted"/>
<sequence>MDELVDFLPRAQWREKGQHTSICNDENLKSVLVKFRSGLPDSLKGYELQAWKTTGNTKVKETVAYLIPILIIEGTARIINGPLLVPGSKPIYFNEEIIISGNLYYVLAYPPKSD</sequence>
<comment type="caution">
    <text evidence="1">The sequence shown here is derived from an EMBL/GenBank/DDBJ whole genome shotgun (WGS) entry which is preliminary data.</text>
</comment>